<keyword evidence="2" id="KW-1185">Reference proteome</keyword>
<protein>
    <submittedName>
        <fullName evidence="1">Uncharacterized protein</fullName>
    </submittedName>
</protein>
<gene>
    <name evidence="1" type="ORF">C5167_014144</name>
</gene>
<dbReference type="Gramene" id="RZC55283">
    <property type="protein sequence ID" value="RZC55283"/>
    <property type="gene ID" value="C5167_014144"/>
</dbReference>
<evidence type="ECO:0000313" key="1">
    <source>
        <dbReference type="EMBL" id="RZC55283.1"/>
    </source>
</evidence>
<sequence>MHWNCSHKVLNQCYTVGKYFWLGKSNCFCSQLCGSDRDGWAYSGSSTRTCHIVVTTATTCWHKILRESSYYHLLATSNLLIAATITTTDWQNYLRKPFYARNGHHIYDWIL</sequence>
<reference evidence="1 2" key="1">
    <citation type="journal article" date="2018" name="Science">
        <title>The opium poppy genome and morphinan production.</title>
        <authorList>
            <person name="Guo L."/>
            <person name="Winzer T."/>
            <person name="Yang X."/>
            <person name="Li Y."/>
            <person name="Ning Z."/>
            <person name="He Z."/>
            <person name="Teodor R."/>
            <person name="Lu Y."/>
            <person name="Bowser T.A."/>
            <person name="Graham I.A."/>
            <person name="Ye K."/>
        </authorList>
    </citation>
    <scope>NUCLEOTIDE SEQUENCE [LARGE SCALE GENOMIC DNA]</scope>
    <source>
        <strain evidence="2">cv. HN1</strain>
        <tissue evidence="1">Leaves</tissue>
    </source>
</reference>
<evidence type="ECO:0000313" key="2">
    <source>
        <dbReference type="Proteomes" id="UP000316621"/>
    </source>
</evidence>
<name>A0A4Y7J2B3_PAPSO</name>
<dbReference type="AlphaFoldDB" id="A0A4Y7J2B3"/>
<organism evidence="1 2">
    <name type="scientific">Papaver somniferum</name>
    <name type="common">Opium poppy</name>
    <dbReference type="NCBI Taxonomy" id="3469"/>
    <lineage>
        <taxon>Eukaryota</taxon>
        <taxon>Viridiplantae</taxon>
        <taxon>Streptophyta</taxon>
        <taxon>Embryophyta</taxon>
        <taxon>Tracheophyta</taxon>
        <taxon>Spermatophyta</taxon>
        <taxon>Magnoliopsida</taxon>
        <taxon>Ranunculales</taxon>
        <taxon>Papaveraceae</taxon>
        <taxon>Papaveroideae</taxon>
        <taxon>Papaver</taxon>
    </lineage>
</organism>
<accession>A0A4Y7J2B3</accession>
<dbReference type="EMBL" id="CM010717">
    <property type="protein sequence ID" value="RZC55283.1"/>
    <property type="molecule type" value="Genomic_DNA"/>
</dbReference>
<proteinExistence type="predicted"/>
<dbReference type="Proteomes" id="UP000316621">
    <property type="component" value="Chromosome 3"/>
</dbReference>